<dbReference type="KEGG" id="hha:Hhal_0280"/>
<dbReference type="AlphaFoldDB" id="A1WTR2"/>
<dbReference type="InterPro" id="IPR006975">
    <property type="entry name" value="NifQ"/>
</dbReference>
<dbReference type="GO" id="GO:0009399">
    <property type="term" value="P:nitrogen fixation"/>
    <property type="evidence" value="ECO:0007669"/>
    <property type="project" value="InterPro"/>
</dbReference>
<keyword evidence="2" id="KW-1185">Reference proteome</keyword>
<dbReference type="HOGENOM" id="CLU_094545_2_0_6"/>
<dbReference type="STRING" id="349124.Hhal_0280"/>
<proteinExistence type="predicted"/>
<dbReference type="eggNOG" id="ENOG50327FW">
    <property type="taxonomic scope" value="Bacteria"/>
</dbReference>
<evidence type="ECO:0000313" key="1">
    <source>
        <dbReference type="EMBL" id="ABM61074.1"/>
    </source>
</evidence>
<dbReference type="EMBL" id="CP000544">
    <property type="protein sequence ID" value="ABM61074.1"/>
    <property type="molecule type" value="Genomic_DNA"/>
</dbReference>
<dbReference type="RefSeq" id="WP_011813097.1">
    <property type="nucleotide sequence ID" value="NC_008789.1"/>
</dbReference>
<dbReference type="Proteomes" id="UP000000647">
    <property type="component" value="Chromosome"/>
</dbReference>
<gene>
    <name evidence="1" type="ordered locus">Hhal_0280</name>
</gene>
<reference evidence="2" key="1">
    <citation type="submission" date="2006-12" db="EMBL/GenBank/DDBJ databases">
        <title>Complete sequence of Halorhodospira halophila SL1.</title>
        <authorList>
            <consortium name="US DOE Joint Genome Institute"/>
            <person name="Copeland A."/>
            <person name="Lucas S."/>
            <person name="Lapidus A."/>
            <person name="Barry K."/>
            <person name="Detter J.C."/>
            <person name="Glavina del Rio T."/>
            <person name="Hammon N."/>
            <person name="Israni S."/>
            <person name="Dalin E."/>
            <person name="Tice H."/>
            <person name="Pitluck S."/>
            <person name="Saunders E."/>
            <person name="Brettin T."/>
            <person name="Bruce D."/>
            <person name="Han C."/>
            <person name="Tapia R."/>
            <person name="Schmutz J."/>
            <person name="Larimer F."/>
            <person name="Land M."/>
            <person name="Hauser L."/>
            <person name="Kyrpides N."/>
            <person name="Mikhailova N."/>
            <person name="Hoff W."/>
            <person name="Richardson P."/>
        </authorList>
    </citation>
    <scope>NUCLEOTIDE SEQUENCE [LARGE SCALE GENOMIC DNA]</scope>
    <source>
        <strain evidence="2">DSM 244 / SL1</strain>
    </source>
</reference>
<reference evidence="1 2" key="2">
    <citation type="journal article" date="2013" name="Stand. Genomic Sci.">
        <title>Complete genome sequence of Halorhodospira halophila SL1.</title>
        <authorList>
            <person name="Challacombe J.F."/>
            <person name="Majid S."/>
            <person name="Deole R."/>
            <person name="Brettin T.S."/>
            <person name="Bruce D."/>
            <person name="Delano S.F."/>
            <person name="Detter J.C."/>
            <person name="Gleasner C.D."/>
            <person name="Han C.S."/>
            <person name="Misra M."/>
            <person name="Reitenga K.G."/>
            <person name="Mikhailova N."/>
            <person name="Woyke T."/>
            <person name="Pitluck S."/>
            <person name="Nolan M."/>
            <person name="Land M.L."/>
            <person name="Saunders E."/>
            <person name="Tapia R."/>
            <person name="Lapidus A."/>
            <person name="Ivanova N."/>
            <person name="Hoff W.D."/>
        </authorList>
    </citation>
    <scope>NUCLEOTIDE SEQUENCE [LARGE SCALE GENOMIC DNA]</scope>
    <source>
        <strain evidence="2">DSM 244 / SL1</strain>
    </source>
</reference>
<accession>A1WTR2</accession>
<sequence length="197" mass="21657">MNGTETTPTAPVGRVFWPHTCGGMLAEATGLPNDQPLAQLVAAWLSGESVLPAWMGLEPGDYVAMMARHFPGVGAVTPFPDPPTLARPLADEQADVADLLLRYRRGADRSERWLAQIVAAGCLGRDHLWQDLGLRSRKELTRLMQAGFPALCALNDRDMKWKKFLYKRLCEETGIYTCRAPSCDACSDFSECFGPEA</sequence>
<dbReference type="Pfam" id="PF04891">
    <property type="entry name" value="NifQ"/>
    <property type="match status" value="1"/>
</dbReference>
<organism evidence="1 2">
    <name type="scientific">Halorhodospira halophila (strain DSM 244 / SL1)</name>
    <name type="common">Ectothiorhodospira halophila (strain DSM 244 / SL1)</name>
    <dbReference type="NCBI Taxonomy" id="349124"/>
    <lineage>
        <taxon>Bacteria</taxon>
        <taxon>Pseudomonadati</taxon>
        <taxon>Pseudomonadota</taxon>
        <taxon>Gammaproteobacteria</taxon>
        <taxon>Chromatiales</taxon>
        <taxon>Ectothiorhodospiraceae</taxon>
        <taxon>Halorhodospira</taxon>
    </lineage>
</organism>
<name>A1WTR2_HALHL</name>
<evidence type="ECO:0000313" key="2">
    <source>
        <dbReference type="Proteomes" id="UP000000647"/>
    </source>
</evidence>
<protein>
    <submittedName>
        <fullName evidence="1">NifQ family protein</fullName>
    </submittedName>
</protein>
<dbReference type="OrthoDB" id="192277at2"/>
<dbReference type="GO" id="GO:0030151">
    <property type="term" value="F:molybdenum ion binding"/>
    <property type="evidence" value="ECO:0007669"/>
    <property type="project" value="InterPro"/>
</dbReference>